<dbReference type="AlphaFoldDB" id="A0A9X0BLZ1"/>
<comment type="caution">
    <text evidence="2">The sequence shown here is derived from an EMBL/GenBank/DDBJ whole genome shotgun (WGS) entry which is preliminary data.</text>
</comment>
<sequence length="62" mass="6922">MLDKVQKQSETFESYCANAMEEPSEEDSVPNSSSGELKMDGIDMEMRPRTPWDPPGPQNGDT</sequence>
<keyword evidence="3" id="KW-1185">Reference proteome</keyword>
<proteinExistence type="predicted"/>
<evidence type="ECO:0000256" key="1">
    <source>
        <dbReference type="SAM" id="MobiDB-lite"/>
    </source>
</evidence>
<reference evidence="2" key="2">
    <citation type="journal article" date="2023" name="IMA Fungus">
        <title>Comparative genomic study of the Penicillium genus elucidates a diverse pangenome and 15 lateral gene transfer events.</title>
        <authorList>
            <person name="Petersen C."/>
            <person name="Sorensen T."/>
            <person name="Nielsen M.R."/>
            <person name="Sondergaard T.E."/>
            <person name="Sorensen J.L."/>
            <person name="Fitzpatrick D.A."/>
            <person name="Frisvad J.C."/>
            <person name="Nielsen K.L."/>
        </authorList>
    </citation>
    <scope>NUCLEOTIDE SEQUENCE</scope>
    <source>
        <strain evidence="2">IBT 17660</strain>
    </source>
</reference>
<organism evidence="2 3">
    <name type="scientific">Penicillium desertorum</name>
    <dbReference type="NCBI Taxonomy" id="1303715"/>
    <lineage>
        <taxon>Eukaryota</taxon>
        <taxon>Fungi</taxon>
        <taxon>Dikarya</taxon>
        <taxon>Ascomycota</taxon>
        <taxon>Pezizomycotina</taxon>
        <taxon>Eurotiomycetes</taxon>
        <taxon>Eurotiomycetidae</taxon>
        <taxon>Eurotiales</taxon>
        <taxon>Aspergillaceae</taxon>
        <taxon>Penicillium</taxon>
    </lineage>
</organism>
<accession>A0A9X0BLZ1</accession>
<name>A0A9X0BLZ1_9EURO</name>
<dbReference type="EMBL" id="JAPWDO010000005">
    <property type="protein sequence ID" value="KAJ5471787.1"/>
    <property type="molecule type" value="Genomic_DNA"/>
</dbReference>
<protein>
    <submittedName>
        <fullName evidence="2">Uncharacterized protein</fullName>
    </submittedName>
</protein>
<feature type="compositionally biased region" description="Basic and acidic residues" evidence="1">
    <location>
        <begin position="37"/>
        <end position="50"/>
    </location>
</feature>
<feature type="region of interest" description="Disordered" evidence="1">
    <location>
        <begin position="1"/>
        <end position="62"/>
    </location>
</feature>
<dbReference type="Proteomes" id="UP001147760">
    <property type="component" value="Unassembled WGS sequence"/>
</dbReference>
<reference evidence="2" key="1">
    <citation type="submission" date="2022-12" db="EMBL/GenBank/DDBJ databases">
        <authorList>
            <person name="Petersen C."/>
        </authorList>
    </citation>
    <scope>NUCLEOTIDE SEQUENCE</scope>
    <source>
        <strain evidence="2">IBT 17660</strain>
    </source>
</reference>
<evidence type="ECO:0000313" key="3">
    <source>
        <dbReference type="Proteomes" id="UP001147760"/>
    </source>
</evidence>
<gene>
    <name evidence="2" type="ORF">N7530_009144</name>
</gene>
<feature type="compositionally biased region" description="Pro residues" evidence="1">
    <location>
        <begin position="51"/>
        <end position="62"/>
    </location>
</feature>
<evidence type="ECO:0000313" key="2">
    <source>
        <dbReference type="EMBL" id="KAJ5471787.1"/>
    </source>
</evidence>